<reference evidence="2 3" key="1">
    <citation type="submission" date="2024-08" db="EMBL/GenBank/DDBJ databases">
        <authorList>
            <person name="Cucini C."/>
            <person name="Frati F."/>
        </authorList>
    </citation>
    <scope>NUCLEOTIDE SEQUENCE [LARGE SCALE GENOMIC DNA]</scope>
</reference>
<evidence type="ECO:0008006" key="4">
    <source>
        <dbReference type="Google" id="ProtNLM"/>
    </source>
</evidence>
<name>A0ABP1RP21_9HEXA</name>
<feature type="compositionally biased region" description="Basic residues" evidence="1">
    <location>
        <begin position="44"/>
        <end position="57"/>
    </location>
</feature>
<accession>A0ABP1RP21</accession>
<gene>
    <name evidence="2" type="ORF">ODALV1_LOCUS24452</name>
</gene>
<organism evidence="2 3">
    <name type="scientific">Orchesella dallaii</name>
    <dbReference type="NCBI Taxonomy" id="48710"/>
    <lineage>
        <taxon>Eukaryota</taxon>
        <taxon>Metazoa</taxon>
        <taxon>Ecdysozoa</taxon>
        <taxon>Arthropoda</taxon>
        <taxon>Hexapoda</taxon>
        <taxon>Collembola</taxon>
        <taxon>Entomobryomorpha</taxon>
        <taxon>Entomobryoidea</taxon>
        <taxon>Orchesellidae</taxon>
        <taxon>Orchesellinae</taxon>
        <taxon>Orchesella</taxon>
    </lineage>
</organism>
<keyword evidence="3" id="KW-1185">Reference proteome</keyword>
<feature type="region of interest" description="Disordered" evidence="1">
    <location>
        <begin position="44"/>
        <end position="65"/>
    </location>
</feature>
<dbReference type="EMBL" id="CAXLJM020000091">
    <property type="protein sequence ID" value="CAL8132055.1"/>
    <property type="molecule type" value="Genomic_DNA"/>
</dbReference>
<proteinExistence type="predicted"/>
<dbReference type="Proteomes" id="UP001642540">
    <property type="component" value="Unassembled WGS sequence"/>
</dbReference>
<evidence type="ECO:0000256" key="1">
    <source>
        <dbReference type="SAM" id="MobiDB-lite"/>
    </source>
</evidence>
<evidence type="ECO:0000313" key="3">
    <source>
        <dbReference type="Proteomes" id="UP001642540"/>
    </source>
</evidence>
<comment type="caution">
    <text evidence="2">The sequence shown here is derived from an EMBL/GenBank/DDBJ whole genome shotgun (WGS) entry which is preliminary data.</text>
</comment>
<sequence>MSFKIRKENLIFLALFTIVIVAVVMRFRVFKRWCKDSGMDCRRDRAKGRRERTTRRRQVQEEKEC</sequence>
<evidence type="ECO:0000313" key="2">
    <source>
        <dbReference type="EMBL" id="CAL8132055.1"/>
    </source>
</evidence>
<protein>
    <recommendedName>
        <fullName evidence="4">Transmembrane protein</fullName>
    </recommendedName>
</protein>